<dbReference type="Gene3D" id="3.10.620.30">
    <property type="match status" value="1"/>
</dbReference>
<organism evidence="3 4">
    <name type="scientific">Algoriphagus aestuariicola</name>
    <dbReference type="NCBI Taxonomy" id="1852016"/>
    <lineage>
        <taxon>Bacteria</taxon>
        <taxon>Pseudomonadati</taxon>
        <taxon>Bacteroidota</taxon>
        <taxon>Cytophagia</taxon>
        <taxon>Cytophagales</taxon>
        <taxon>Cyclobacteriaceae</taxon>
        <taxon>Algoriphagus</taxon>
    </lineage>
</organism>
<dbReference type="InterPro" id="IPR024618">
    <property type="entry name" value="DUF3857"/>
</dbReference>
<evidence type="ECO:0000313" key="3">
    <source>
        <dbReference type="EMBL" id="MBN7802555.1"/>
    </source>
</evidence>
<name>A0ABS3BTB5_9BACT</name>
<feature type="chain" id="PRO_5045598985" evidence="1">
    <location>
        <begin position="24"/>
        <end position="647"/>
    </location>
</feature>
<comment type="caution">
    <text evidence="3">The sequence shown here is derived from an EMBL/GenBank/DDBJ whole genome shotgun (WGS) entry which is preliminary data.</text>
</comment>
<evidence type="ECO:0000313" key="4">
    <source>
        <dbReference type="Proteomes" id="UP000664698"/>
    </source>
</evidence>
<gene>
    <name evidence="3" type="ORF">J0A67_16895</name>
</gene>
<keyword evidence="4" id="KW-1185">Reference proteome</keyword>
<keyword evidence="1" id="KW-0732">Signal</keyword>
<dbReference type="EMBL" id="JAFKCW010000004">
    <property type="protein sequence ID" value="MBN7802555.1"/>
    <property type="molecule type" value="Genomic_DNA"/>
</dbReference>
<dbReference type="Gene3D" id="2.60.40.3140">
    <property type="match status" value="1"/>
</dbReference>
<dbReference type="Gene3D" id="2.60.120.1130">
    <property type="match status" value="1"/>
</dbReference>
<accession>A0ABS3BTB5</accession>
<dbReference type="Proteomes" id="UP000664698">
    <property type="component" value="Unassembled WGS sequence"/>
</dbReference>
<feature type="signal peptide" evidence="1">
    <location>
        <begin position="1"/>
        <end position="23"/>
    </location>
</feature>
<proteinExistence type="predicted"/>
<dbReference type="Pfam" id="PF12969">
    <property type="entry name" value="DUF3857"/>
    <property type="match status" value="1"/>
</dbReference>
<evidence type="ECO:0000256" key="1">
    <source>
        <dbReference type="SAM" id="SignalP"/>
    </source>
</evidence>
<reference evidence="3 4" key="1">
    <citation type="submission" date="2021-03" db="EMBL/GenBank/DDBJ databases">
        <title>novel species isolated from a fishpond in China.</title>
        <authorList>
            <person name="Lu H."/>
            <person name="Cai Z."/>
        </authorList>
    </citation>
    <scope>NUCLEOTIDE SEQUENCE [LARGE SCALE GENOMIC DNA]</scope>
    <source>
        <strain evidence="3 4">JCM 31546</strain>
    </source>
</reference>
<protein>
    <submittedName>
        <fullName evidence="3">DUF3857 and transglutaminase domain-containing protein</fullName>
    </submittedName>
</protein>
<evidence type="ECO:0000259" key="2">
    <source>
        <dbReference type="Pfam" id="PF12969"/>
    </source>
</evidence>
<sequence>MNKKLLIAIAVLLPLFSPGQSLKMGEISQEEFDLKEVSYEPGASAACLVAFGDSRIFNGTLETQYFYRVKILTEAGKEHADIRIRYYSGTGNVENLSGIKAQITNLEGGKPVVTKLDKDDFFDVDLGDGLKELRISFPNAQVGSILEYSYKKGDKNIEFLDGWTFQRSAPVLFSKYQIKIPEHLEYKTIGQGANLFSKSERTSEYGTFSWTLRDLYSLKEEPYMKNYRDYMDRVEFQLSRYMSGSGSGYSGGPEWTDFLNSWEKLGDELIAYYTTKGFYRGNPIEREILSVDMSGGTEQEKAKAAYYYVRDNFVNEGSDWIYTDQTLPQLLKSKKGAPGELILAYMGILKSLGIECNPVLIGSKGYGRSEIVPFPFLNQFDEILLLATLDGQQQFLDLSDPLAPFGYVDLDKHVSAGLLLQKNASKLIEIDIKHASNKLVFSSIALDPETGELVMDNAIRNTHYEGLAYAHRIKSLKDENKPMEDLFKQTYEAFEIRNVSVNDQLEDKNTVSIQFQSVMKDAAAQDMLVFNPLQISEFAKNPFTQDFRVFPVDFEYTFRETYTANVAIPAGYVLDDYPTNEMITIPGSPIGFTYQTENLGELVKITAKFEVRSPLIQPESYGDLKFFMESVASKLASPVILKKTGTL</sequence>
<dbReference type="RefSeq" id="WP_206570571.1">
    <property type="nucleotide sequence ID" value="NZ_JAFKCW010000004.1"/>
</dbReference>
<feature type="domain" description="DUF3857" evidence="2">
    <location>
        <begin position="58"/>
        <end position="216"/>
    </location>
</feature>